<accession>A0ACB8ZPA1</accession>
<reference evidence="2" key="1">
    <citation type="journal article" date="2022" name="Mol. Ecol. Resour.">
        <title>The genomes of chicory, endive, great burdock and yacon provide insights into Asteraceae palaeo-polyploidization history and plant inulin production.</title>
        <authorList>
            <person name="Fan W."/>
            <person name="Wang S."/>
            <person name="Wang H."/>
            <person name="Wang A."/>
            <person name="Jiang F."/>
            <person name="Liu H."/>
            <person name="Zhao H."/>
            <person name="Xu D."/>
            <person name="Zhang Y."/>
        </authorList>
    </citation>
    <scope>NUCLEOTIDE SEQUENCE [LARGE SCALE GENOMIC DNA]</scope>
    <source>
        <strain evidence="2">cv. Punajuju</strain>
    </source>
</reference>
<comment type="caution">
    <text evidence="1">The sequence shown here is derived from an EMBL/GenBank/DDBJ whole genome shotgun (WGS) entry which is preliminary data.</text>
</comment>
<dbReference type="Proteomes" id="UP001055811">
    <property type="component" value="Linkage Group LG08"/>
</dbReference>
<reference evidence="1 2" key="2">
    <citation type="journal article" date="2022" name="Mol. Ecol. Resour.">
        <title>The genomes of chicory, endive, great burdock and yacon provide insights into Asteraceae paleo-polyploidization history and plant inulin production.</title>
        <authorList>
            <person name="Fan W."/>
            <person name="Wang S."/>
            <person name="Wang H."/>
            <person name="Wang A."/>
            <person name="Jiang F."/>
            <person name="Liu H."/>
            <person name="Zhao H."/>
            <person name="Xu D."/>
            <person name="Zhang Y."/>
        </authorList>
    </citation>
    <scope>NUCLEOTIDE SEQUENCE [LARGE SCALE GENOMIC DNA]</scope>
    <source>
        <strain evidence="2">cv. Punajuju</strain>
        <tissue evidence="1">Leaves</tissue>
    </source>
</reference>
<keyword evidence="2" id="KW-1185">Reference proteome</keyword>
<evidence type="ECO:0000313" key="1">
    <source>
        <dbReference type="EMBL" id="KAI3699146.1"/>
    </source>
</evidence>
<evidence type="ECO:0000313" key="2">
    <source>
        <dbReference type="Proteomes" id="UP001055811"/>
    </source>
</evidence>
<sequence length="583" mass="63414">MVVDKSAPPVVSWSCYMYVPTISSVPTSYQTALQIILLPKMAFCNPPTLLPSSSSRPQFHSNSNHILVRRMPRRFLTISMAKNSTTPNDDSDGRSKPTKFVTFLGKGGSGKTFSAIFAAQHYAMAGLKTCLVIHSQDPTADYILNCKIGTTPVTCNDNLSAVRLETTKMILDPLNQLKQADARLNMTQGVLEGVVGEEFGVLPGMDTIFSALALEKLIGFLRNKTQKSSPKDNFDVVVYDGLSTEETIRLIGATGKSRLYLKYLRNMAEKTDLGRLAGPSVLRLVNEAFNVGTSSSGFNGQLSGEIWDKLEHMLENGSSFITKPELFGCYLVMDLNDPMSLNAALRYWGCAVQAGALVSGAFGVTNSSSGEECLETAKKTFLPLPFASYPSISFNAPLNWEGILGNGESNDARSVLGVSESGSSVHLQPVTFDSANKSVTLLMPGFGKSEIKLYQYRGGSELLIEAGDQRRVISLPSKIQGKVGGAKFVDRKLIITMRQMLIHKKNSYESNMGEGCTCVLEEQEDDDSSASDEEAKRRAMLKDLVKEKCVHWLRLRVGCKGNVPALTTSGIGGTSIENNAIEK</sequence>
<name>A0ACB8ZPA1_CICIN</name>
<proteinExistence type="predicted"/>
<protein>
    <submittedName>
        <fullName evidence="1">Uncharacterized protein</fullName>
    </submittedName>
</protein>
<dbReference type="EMBL" id="CM042016">
    <property type="protein sequence ID" value="KAI3699146.1"/>
    <property type="molecule type" value="Genomic_DNA"/>
</dbReference>
<organism evidence="1 2">
    <name type="scientific">Cichorium intybus</name>
    <name type="common">Chicory</name>
    <dbReference type="NCBI Taxonomy" id="13427"/>
    <lineage>
        <taxon>Eukaryota</taxon>
        <taxon>Viridiplantae</taxon>
        <taxon>Streptophyta</taxon>
        <taxon>Embryophyta</taxon>
        <taxon>Tracheophyta</taxon>
        <taxon>Spermatophyta</taxon>
        <taxon>Magnoliopsida</taxon>
        <taxon>eudicotyledons</taxon>
        <taxon>Gunneridae</taxon>
        <taxon>Pentapetalae</taxon>
        <taxon>asterids</taxon>
        <taxon>campanulids</taxon>
        <taxon>Asterales</taxon>
        <taxon>Asteraceae</taxon>
        <taxon>Cichorioideae</taxon>
        <taxon>Cichorieae</taxon>
        <taxon>Cichoriinae</taxon>
        <taxon>Cichorium</taxon>
    </lineage>
</organism>
<gene>
    <name evidence="1" type="ORF">L2E82_43213</name>
</gene>